<dbReference type="Proteomes" id="UP000193560">
    <property type="component" value="Unassembled WGS sequence"/>
</dbReference>
<evidence type="ECO:0008006" key="4">
    <source>
        <dbReference type="Google" id="ProtNLM"/>
    </source>
</evidence>
<dbReference type="EMBL" id="MCGE01000042">
    <property type="protein sequence ID" value="ORZ05825.1"/>
    <property type="molecule type" value="Genomic_DNA"/>
</dbReference>
<dbReference type="AlphaFoldDB" id="A0A1X2HZ53"/>
<sequence length="260" mass="29966">MRELILYLEPTRNTPLRQCLDSILSNIASSYHPSTALKYPIHVSVTGFFTVDTQADVAFITDTYSQILSSEKQQQRSSAHCQLPNIDLKPIIVSTPHPHNDTHDSLYSTKHLLLPVTVPDDYQLLLAECADHINKHYSSDGDGSRQQQQQQQKFRRIRPKRMDHISLAYWDEPMATMKEANDWLQWSHGPGIESMKQDIIQHLHEFQSAASSLAVTAAPWDMVLYERTHKGNDVGVKHVFQEWHRWHLMDLGNSYRRVGD</sequence>
<name>A0A1X2HZ53_9FUNG</name>
<keyword evidence="3" id="KW-1185">Reference proteome</keyword>
<comment type="caution">
    <text evidence="2">The sequence shown here is derived from an EMBL/GenBank/DDBJ whole genome shotgun (WGS) entry which is preliminary data.</text>
</comment>
<proteinExistence type="predicted"/>
<protein>
    <recommendedName>
        <fullName evidence="4">2',3'-cyclic-nucleotide 3'-phosphodiesterase</fullName>
    </recommendedName>
</protein>
<reference evidence="2 3" key="1">
    <citation type="submission" date="2016-07" db="EMBL/GenBank/DDBJ databases">
        <title>Pervasive Adenine N6-methylation of Active Genes in Fungi.</title>
        <authorList>
            <consortium name="DOE Joint Genome Institute"/>
            <person name="Mondo S.J."/>
            <person name="Dannebaum R.O."/>
            <person name="Kuo R.C."/>
            <person name="Labutti K."/>
            <person name="Haridas S."/>
            <person name="Kuo A."/>
            <person name="Salamov A."/>
            <person name="Ahrendt S.R."/>
            <person name="Lipzen A."/>
            <person name="Sullivan W."/>
            <person name="Andreopoulos W.B."/>
            <person name="Clum A."/>
            <person name="Lindquist E."/>
            <person name="Daum C."/>
            <person name="Ramamoorthy G.K."/>
            <person name="Gryganskyi A."/>
            <person name="Culley D."/>
            <person name="Magnuson J.K."/>
            <person name="James T.Y."/>
            <person name="O'Malley M.A."/>
            <person name="Stajich J.E."/>
            <person name="Spatafora J.W."/>
            <person name="Visel A."/>
            <person name="Grigoriev I.V."/>
        </authorList>
    </citation>
    <scope>NUCLEOTIDE SEQUENCE [LARGE SCALE GENOMIC DNA]</scope>
    <source>
        <strain evidence="2 3">NRRL 1336</strain>
    </source>
</reference>
<feature type="region of interest" description="Disordered" evidence="1">
    <location>
        <begin position="137"/>
        <end position="157"/>
    </location>
</feature>
<evidence type="ECO:0000256" key="1">
    <source>
        <dbReference type="SAM" id="MobiDB-lite"/>
    </source>
</evidence>
<gene>
    <name evidence="2" type="ORF">BCR42DRAFT_456699</name>
</gene>
<evidence type="ECO:0000313" key="3">
    <source>
        <dbReference type="Proteomes" id="UP000193560"/>
    </source>
</evidence>
<dbReference type="OrthoDB" id="2110229at2759"/>
<organism evidence="2 3">
    <name type="scientific">Absidia repens</name>
    <dbReference type="NCBI Taxonomy" id="90262"/>
    <lineage>
        <taxon>Eukaryota</taxon>
        <taxon>Fungi</taxon>
        <taxon>Fungi incertae sedis</taxon>
        <taxon>Mucoromycota</taxon>
        <taxon>Mucoromycotina</taxon>
        <taxon>Mucoromycetes</taxon>
        <taxon>Mucorales</taxon>
        <taxon>Cunninghamellaceae</taxon>
        <taxon>Absidia</taxon>
    </lineage>
</organism>
<accession>A0A1X2HZ53</accession>
<evidence type="ECO:0000313" key="2">
    <source>
        <dbReference type="EMBL" id="ORZ05825.1"/>
    </source>
</evidence>